<keyword evidence="3" id="KW-1185">Reference proteome</keyword>
<reference evidence="2 3" key="1">
    <citation type="submission" date="2012-02" db="EMBL/GenBank/DDBJ databases">
        <title>The Genome Sequence of Bacteroides caccae CL03T12C61.</title>
        <authorList>
            <consortium name="The Broad Institute Genome Sequencing Platform"/>
            <person name="Earl A."/>
            <person name="Ward D."/>
            <person name="Feldgarden M."/>
            <person name="Gevers D."/>
            <person name="Zitomersky N.L."/>
            <person name="Coyne M.J."/>
            <person name="Comstock L.E."/>
            <person name="Young S.K."/>
            <person name="Zeng Q."/>
            <person name="Gargeya S."/>
            <person name="Fitzgerald M."/>
            <person name="Haas B."/>
            <person name="Abouelleil A."/>
            <person name="Alvarado L."/>
            <person name="Arachchi H.M."/>
            <person name="Berlin A."/>
            <person name="Chapman S.B."/>
            <person name="Gearin G."/>
            <person name="Goldberg J."/>
            <person name="Griggs A."/>
            <person name="Gujja S."/>
            <person name="Hansen M."/>
            <person name="Heiman D."/>
            <person name="Howarth C."/>
            <person name="Larimer J."/>
            <person name="Lui A."/>
            <person name="MacDonald P.J.P."/>
            <person name="McCowen C."/>
            <person name="Montmayeur A."/>
            <person name="Murphy C."/>
            <person name="Neiman D."/>
            <person name="Pearson M."/>
            <person name="Priest M."/>
            <person name="Roberts A."/>
            <person name="Saif S."/>
            <person name="Shea T."/>
            <person name="Sisk P."/>
            <person name="Stolte C."/>
            <person name="Sykes S."/>
            <person name="Wortman J."/>
            <person name="Nusbaum C."/>
            <person name="Birren B."/>
        </authorList>
    </citation>
    <scope>NUCLEOTIDE SEQUENCE [LARGE SCALE GENOMIC DNA]</scope>
    <source>
        <strain evidence="2 3">CL03T12C61</strain>
    </source>
</reference>
<dbReference type="Proteomes" id="UP000002965">
    <property type="component" value="Unassembled WGS sequence"/>
</dbReference>
<feature type="signal peptide" evidence="1">
    <location>
        <begin position="1"/>
        <end position="20"/>
    </location>
</feature>
<dbReference type="HOGENOM" id="CLU_1709541_0_0_10"/>
<keyword evidence="1" id="KW-0732">Signal</keyword>
<proteinExistence type="predicted"/>
<feature type="chain" id="PRO_5003720142" evidence="1">
    <location>
        <begin position="21"/>
        <end position="153"/>
    </location>
</feature>
<evidence type="ECO:0000256" key="1">
    <source>
        <dbReference type="SAM" id="SignalP"/>
    </source>
</evidence>
<evidence type="ECO:0000313" key="2">
    <source>
        <dbReference type="EMBL" id="EIY16229.1"/>
    </source>
</evidence>
<comment type="caution">
    <text evidence="2">The sequence shown here is derived from an EMBL/GenBank/DDBJ whole genome shotgun (WGS) entry which is preliminary data.</text>
</comment>
<organism evidence="2 3">
    <name type="scientific">Bacteroides caccae CL03T12C61</name>
    <dbReference type="NCBI Taxonomy" id="997873"/>
    <lineage>
        <taxon>Bacteria</taxon>
        <taxon>Pseudomonadati</taxon>
        <taxon>Bacteroidota</taxon>
        <taxon>Bacteroidia</taxon>
        <taxon>Bacteroidales</taxon>
        <taxon>Bacteroidaceae</taxon>
        <taxon>Bacteroides</taxon>
    </lineage>
</organism>
<dbReference type="AlphaFoldDB" id="I9E8T6"/>
<evidence type="ECO:0000313" key="3">
    <source>
        <dbReference type="Proteomes" id="UP000002965"/>
    </source>
</evidence>
<sequence length="153" mass="18084">MYYSKCILCFISIIFFLVSCKETCDTTPFNFHCLIRVVGEDDSSSFKKKPDQIYKIVTNLLEPRNAKIVNFVYLENYDYIDIQVQEYTSNIKNGIVIYVLEIQYPNGIRISKDTIRVEYKFEMNQSHMISAFCNDKEPKYMAEDVIVFEMKNK</sequence>
<dbReference type="EMBL" id="AGXF01000025">
    <property type="protein sequence ID" value="EIY16229.1"/>
    <property type="molecule type" value="Genomic_DNA"/>
</dbReference>
<name>I9E8T6_9BACE</name>
<protein>
    <submittedName>
        <fullName evidence="2">Uncharacterized protein</fullName>
    </submittedName>
</protein>
<dbReference type="PATRIC" id="fig|997873.3.peg.4679"/>
<accession>I9E8T6</accession>
<dbReference type="PROSITE" id="PS51257">
    <property type="entry name" value="PROKAR_LIPOPROTEIN"/>
    <property type="match status" value="1"/>
</dbReference>
<gene>
    <name evidence="2" type="ORF">HMPREF1061_04487</name>
</gene>